<dbReference type="Proteomes" id="UP000824132">
    <property type="component" value="Unassembled WGS sequence"/>
</dbReference>
<accession>A0A9D2IEE0</accession>
<comment type="caution">
    <text evidence="2">The sequence shown here is derived from an EMBL/GenBank/DDBJ whole genome shotgun (WGS) entry which is preliminary data.</text>
</comment>
<feature type="domain" description="Alpha-L-rhamnosidase six-hairpin glycosidase" evidence="1">
    <location>
        <begin position="82"/>
        <end position="412"/>
    </location>
</feature>
<dbReference type="Pfam" id="PF17389">
    <property type="entry name" value="Bac_rhamnosid6H"/>
    <property type="match status" value="1"/>
</dbReference>
<dbReference type="InterPro" id="IPR035396">
    <property type="entry name" value="Bac_rhamnosid6H"/>
</dbReference>
<dbReference type="InterPro" id="IPR012341">
    <property type="entry name" value="6hp_glycosidase-like_sf"/>
</dbReference>
<evidence type="ECO:0000259" key="1">
    <source>
        <dbReference type="Pfam" id="PF17389"/>
    </source>
</evidence>
<dbReference type="Gene3D" id="1.50.10.10">
    <property type="match status" value="1"/>
</dbReference>
<dbReference type="GO" id="GO:0005975">
    <property type="term" value="P:carbohydrate metabolic process"/>
    <property type="evidence" value="ECO:0007669"/>
    <property type="project" value="InterPro"/>
</dbReference>
<dbReference type="SUPFAM" id="SSF48208">
    <property type="entry name" value="Six-hairpin glycosidases"/>
    <property type="match status" value="1"/>
</dbReference>
<dbReference type="EMBL" id="DXCL01000041">
    <property type="protein sequence ID" value="HIZ03948.1"/>
    <property type="molecule type" value="Genomic_DNA"/>
</dbReference>
<dbReference type="PANTHER" id="PTHR34987">
    <property type="entry name" value="C, PUTATIVE (AFU_ORTHOLOGUE AFUA_3G02880)-RELATED"/>
    <property type="match status" value="1"/>
</dbReference>
<protein>
    <recommendedName>
        <fullName evidence="1">Alpha-L-rhamnosidase six-hairpin glycosidase domain-containing protein</fullName>
    </recommendedName>
</protein>
<sequence>MWKLAIMSFLHAERAEIGGRNFAATYIAHRGRNRWLGCMRRLGLRYLQIHFSAPQVKIYDCRIVKTEYPVEALPAKAKDRWHRQIYECGVRTLRNCMHEHYEDCPWREQALYACDSRNQMLFGYETFSGGNLQYAQANLRLISKGLRSDGLLQLCFPSRMYITIPAFSLYYILAVIENYEFAKDRQFTEEMLQTVEKITACFSGRIDDAGLLPRFTEPPYWNFYEWRDGLDGEPIMRDHEIPKRYDACLNLMYVIVIERLERLYRQLNRKLPQEYIVQVEKMKRSIRNYFYDSQRHAFVVSHDGKRADKMYAQLTQALALLAGVCEGIEKEITESLFDESLIPVTLSCKPWVYEALLQEGQGYLQWIVRDIENVYGKMVLNGDTTFYETEKGADDFGLAGSLCHAWSAVACYIFNKYGEEIE</sequence>
<proteinExistence type="predicted"/>
<reference evidence="2" key="2">
    <citation type="submission" date="2021-04" db="EMBL/GenBank/DDBJ databases">
        <authorList>
            <person name="Gilroy R."/>
        </authorList>
    </citation>
    <scope>NUCLEOTIDE SEQUENCE</scope>
    <source>
        <strain evidence="2">CHK187-5294</strain>
    </source>
</reference>
<organism evidence="2 3">
    <name type="scientific">Candidatus Borkfalkia avistercoris</name>
    <dbReference type="NCBI Taxonomy" id="2838504"/>
    <lineage>
        <taxon>Bacteria</taxon>
        <taxon>Bacillati</taxon>
        <taxon>Bacillota</taxon>
        <taxon>Clostridia</taxon>
        <taxon>Christensenellales</taxon>
        <taxon>Christensenellaceae</taxon>
        <taxon>Candidatus Borkfalkia</taxon>
    </lineage>
</organism>
<evidence type="ECO:0000313" key="3">
    <source>
        <dbReference type="Proteomes" id="UP000824132"/>
    </source>
</evidence>
<dbReference type="InterPro" id="IPR008928">
    <property type="entry name" value="6-hairpin_glycosidase_sf"/>
</dbReference>
<dbReference type="PANTHER" id="PTHR34987:SF2">
    <property type="entry name" value="B, PUTATIVE (AFU_ORTHOLOGUE AFUA_7G05040)-RELATED"/>
    <property type="match status" value="1"/>
</dbReference>
<dbReference type="AlphaFoldDB" id="A0A9D2IEE0"/>
<name>A0A9D2IEE0_9FIRM</name>
<reference evidence="2" key="1">
    <citation type="journal article" date="2021" name="PeerJ">
        <title>Extensive microbial diversity within the chicken gut microbiome revealed by metagenomics and culture.</title>
        <authorList>
            <person name="Gilroy R."/>
            <person name="Ravi A."/>
            <person name="Getino M."/>
            <person name="Pursley I."/>
            <person name="Horton D.L."/>
            <person name="Alikhan N.F."/>
            <person name="Baker D."/>
            <person name="Gharbi K."/>
            <person name="Hall N."/>
            <person name="Watson M."/>
            <person name="Adriaenssens E.M."/>
            <person name="Foster-Nyarko E."/>
            <person name="Jarju S."/>
            <person name="Secka A."/>
            <person name="Antonio M."/>
            <person name="Oren A."/>
            <person name="Chaudhuri R.R."/>
            <person name="La Ragione R."/>
            <person name="Hildebrand F."/>
            <person name="Pallen M.J."/>
        </authorList>
    </citation>
    <scope>NUCLEOTIDE SEQUENCE</scope>
    <source>
        <strain evidence="2">CHK187-5294</strain>
    </source>
</reference>
<evidence type="ECO:0000313" key="2">
    <source>
        <dbReference type="EMBL" id="HIZ03948.1"/>
    </source>
</evidence>
<gene>
    <name evidence="2" type="ORF">H9727_06655</name>
</gene>